<organism evidence="3 4">
    <name type="scientific">Streptomyces radicis</name>
    <dbReference type="NCBI Taxonomy" id="1750517"/>
    <lineage>
        <taxon>Bacteria</taxon>
        <taxon>Bacillati</taxon>
        <taxon>Actinomycetota</taxon>
        <taxon>Actinomycetes</taxon>
        <taxon>Kitasatosporales</taxon>
        <taxon>Streptomycetaceae</taxon>
        <taxon>Streptomyces</taxon>
    </lineage>
</organism>
<sequence length="76" mass="7838">MAIQDHPNPRRRTQGGADDTAPATPRAGSDAVVGTAVGSVPGRILAGLRVALGFVFLWAFLDKAFGLGYATQAENA</sequence>
<feature type="transmembrane region" description="Helical" evidence="2">
    <location>
        <begin position="44"/>
        <end position="61"/>
    </location>
</feature>
<gene>
    <name evidence="3" type="ORF">D7318_32220</name>
</gene>
<keyword evidence="4" id="KW-1185">Reference proteome</keyword>
<comment type="caution">
    <text evidence="3">The sequence shown here is derived from an EMBL/GenBank/DDBJ whole genome shotgun (WGS) entry which is preliminary data.</text>
</comment>
<evidence type="ECO:0000313" key="4">
    <source>
        <dbReference type="Proteomes" id="UP000268652"/>
    </source>
</evidence>
<accession>A0ABX9QRS7</accession>
<dbReference type="EMBL" id="RBDY01000066">
    <property type="protein sequence ID" value="RKN12972.1"/>
    <property type="molecule type" value="Genomic_DNA"/>
</dbReference>
<reference evidence="3 4" key="1">
    <citation type="submission" date="2018-09" db="EMBL/GenBank/DDBJ databases">
        <title>Streptomyces sp. nov. DS1-2, an endophytic actinomycete isolated from roots of Dendrobium scabrilingue.</title>
        <authorList>
            <person name="Kuncharoen N."/>
            <person name="Kudo T."/>
            <person name="Ohkuma M."/>
            <person name="Yuki M."/>
            <person name="Tanasupawat S."/>
        </authorList>
    </citation>
    <scope>NUCLEOTIDE SEQUENCE [LARGE SCALE GENOMIC DNA]</scope>
    <source>
        <strain evidence="3 4">DS1-2</strain>
    </source>
</reference>
<name>A0ABX9QRS7_9ACTN</name>
<evidence type="ECO:0000256" key="1">
    <source>
        <dbReference type="SAM" id="MobiDB-lite"/>
    </source>
</evidence>
<evidence type="ECO:0000313" key="3">
    <source>
        <dbReference type="EMBL" id="RKN12972.1"/>
    </source>
</evidence>
<keyword evidence="2" id="KW-0472">Membrane</keyword>
<feature type="non-terminal residue" evidence="3">
    <location>
        <position position="76"/>
    </location>
</feature>
<feature type="region of interest" description="Disordered" evidence="1">
    <location>
        <begin position="1"/>
        <end position="30"/>
    </location>
</feature>
<evidence type="ECO:0000256" key="2">
    <source>
        <dbReference type="SAM" id="Phobius"/>
    </source>
</evidence>
<protein>
    <recommendedName>
        <fullName evidence="5">DoxX family membrane protein</fullName>
    </recommendedName>
</protein>
<dbReference type="Proteomes" id="UP000268652">
    <property type="component" value="Unassembled WGS sequence"/>
</dbReference>
<evidence type="ECO:0008006" key="5">
    <source>
        <dbReference type="Google" id="ProtNLM"/>
    </source>
</evidence>
<proteinExistence type="predicted"/>
<keyword evidence="2" id="KW-1133">Transmembrane helix</keyword>
<keyword evidence="2" id="KW-0812">Transmembrane</keyword>